<dbReference type="STRING" id="479434.Sthe_1186"/>
<dbReference type="SUPFAM" id="SSF56281">
    <property type="entry name" value="Metallo-hydrolase/oxidoreductase"/>
    <property type="match status" value="1"/>
</dbReference>
<dbReference type="InterPro" id="IPR001279">
    <property type="entry name" value="Metallo-B-lactamas"/>
</dbReference>
<dbReference type="EMBL" id="CP001823">
    <property type="protein sequence ID" value="ACZ38621.1"/>
    <property type="molecule type" value="Genomic_DNA"/>
</dbReference>
<sequence length="272" mass="29395">MRVTSFGSGSSGNALLIQTEGPAGTTSVLIDAGIPVRRLRAGLAAAGVPDDGLDAILVSHEHHDHISALPRLVRYQRCPIFATSGTMRALDIAPSDRWERLVPEHSCRIGSLTITPISVPHDAAEPVGFYVDDGTVRAAIFTDLGSTAALVRDPVAQAHLVILEANYDVEMLERGPYPARLKRRIRSGHGHLSNAECGDFLADTLGSTTVDIWLAHLSENNNRPKLAEQTVVQRLGTGLGGPRVQPMPRHRPFVWDAPSALQRPRQLGFLLP</sequence>
<dbReference type="HOGENOM" id="CLU_073253_0_0_0"/>
<dbReference type="FunCoup" id="D1C304">
    <property type="interactions" value="110"/>
</dbReference>
<accession>D1C304</accession>
<evidence type="ECO:0000313" key="2">
    <source>
        <dbReference type="EMBL" id="ACZ38621.1"/>
    </source>
</evidence>
<dbReference type="InterPro" id="IPR052533">
    <property type="entry name" value="WalJ/YycJ-like"/>
</dbReference>
<feature type="domain" description="Metallo-beta-lactamase" evidence="1">
    <location>
        <begin position="11"/>
        <end position="189"/>
    </location>
</feature>
<dbReference type="PANTHER" id="PTHR47619">
    <property type="entry name" value="METALLO-HYDROLASE YYCJ-RELATED"/>
    <property type="match status" value="1"/>
</dbReference>
<name>D1C304_SPHTD</name>
<dbReference type="SMART" id="SM00849">
    <property type="entry name" value="Lactamase_B"/>
    <property type="match status" value="1"/>
</dbReference>
<dbReference type="KEGG" id="sti:Sthe_1186"/>
<dbReference type="Gene3D" id="3.60.15.10">
    <property type="entry name" value="Ribonuclease Z/Hydroxyacylglutathione hydrolase-like"/>
    <property type="match status" value="1"/>
</dbReference>
<dbReference type="eggNOG" id="COG1235">
    <property type="taxonomic scope" value="Bacteria"/>
</dbReference>
<dbReference type="Pfam" id="PF12706">
    <property type="entry name" value="Lactamase_B_2"/>
    <property type="match status" value="1"/>
</dbReference>
<organism evidence="2 3">
    <name type="scientific">Sphaerobacter thermophilus (strain ATCC 49802 / DSM 20745 / KCCM 41009 / NCIMB 13125 / S 6022)</name>
    <dbReference type="NCBI Taxonomy" id="479434"/>
    <lineage>
        <taxon>Bacteria</taxon>
        <taxon>Pseudomonadati</taxon>
        <taxon>Thermomicrobiota</taxon>
        <taxon>Thermomicrobia</taxon>
        <taxon>Sphaerobacterales</taxon>
        <taxon>Sphaerobacterineae</taxon>
        <taxon>Sphaerobacteraceae</taxon>
        <taxon>Sphaerobacter</taxon>
    </lineage>
</organism>
<keyword evidence="3" id="KW-1185">Reference proteome</keyword>
<reference evidence="2 3" key="2">
    <citation type="journal article" date="2010" name="Stand. Genomic Sci.">
        <title>Complete genome sequence of Desulfohalobium retbaense type strain (HR(100)).</title>
        <authorList>
            <person name="Spring S."/>
            <person name="Nolan M."/>
            <person name="Lapidus A."/>
            <person name="Glavina Del Rio T."/>
            <person name="Copeland A."/>
            <person name="Tice H."/>
            <person name="Cheng J.F."/>
            <person name="Lucas S."/>
            <person name="Land M."/>
            <person name="Chen F."/>
            <person name="Bruce D."/>
            <person name="Goodwin L."/>
            <person name="Pitluck S."/>
            <person name="Ivanova N."/>
            <person name="Mavromatis K."/>
            <person name="Mikhailova N."/>
            <person name="Pati A."/>
            <person name="Chen A."/>
            <person name="Palaniappan K."/>
            <person name="Hauser L."/>
            <person name="Chang Y.J."/>
            <person name="Jeffries C.D."/>
            <person name="Munk C."/>
            <person name="Kiss H."/>
            <person name="Chain P."/>
            <person name="Han C."/>
            <person name="Brettin T."/>
            <person name="Detter J.C."/>
            <person name="Schuler E."/>
            <person name="Goker M."/>
            <person name="Rohde M."/>
            <person name="Bristow J."/>
            <person name="Eisen J.A."/>
            <person name="Markowitz V."/>
            <person name="Hugenholtz P."/>
            <person name="Kyrpides N.C."/>
            <person name="Klenk H.P."/>
        </authorList>
    </citation>
    <scope>NUCLEOTIDE SEQUENCE [LARGE SCALE GENOMIC DNA]</scope>
    <source>
        <strain evidence="3">ATCC 49802 / DSM 20745 / S 6022</strain>
    </source>
</reference>
<gene>
    <name evidence="2" type="ordered locus">Sthe_1186</name>
</gene>
<evidence type="ECO:0000259" key="1">
    <source>
        <dbReference type="SMART" id="SM00849"/>
    </source>
</evidence>
<dbReference type="PANTHER" id="PTHR47619:SF1">
    <property type="entry name" value="EXODEOXYRIBONUCLEASE WALJ"/>
    <property type="match status" value="1"/>
</dbReference>
<dbReference type="InParanoid" id="D1C304"/>
<proteinExistence type="predicted"/>
<evidence type="ECO:0000313" key="3">
    <source>
        <dbReference type="Proteomes" id="UP000002027"/>
    </source>
</evidence>
<dbReference type="Proteomes" id="UP000002027">
    <property type="component" value="Chromosome 1"/>
</dbReference>
<dbReference type="AlphaFoldDB" id="D1C304"/>
<reference evidence="3" key="1">
    <citation type="submission" date="2009-11" db="EMBL/GenBank/DDBJ databases">
        <title>The complete chromosome 1 of Sphaerobacter thermophilus DSM 20745.</title>
        <authorList>
            <person name="Lucas S."/>
            <person name="Copeland A."/>
            <person name="Lapidus A."/>
            <person name="Glavina del Rio T."/>
            <person name="Dalin E."/>
            <person name="Tice H."/>
            <person name="Bruce D."/>
            <person name="Goodwin L."/>
            <person name="Pitluck S."/>
            <person name="Kyrpides N."/>
            <person name="Mavromatis K."/>
            <person name="Ivanova N."/>
            <person name="Mikhailova N."/>
            <person name="LaButti K.M."/>
            <person name="Clum A."/>
            <person name="Sun H.I."/>
            <person name="Brettin T."/>
            <person name="Detter J.C."/>
            <person name="Han C."/>
            <person name="Larimer F."/>
            <person name="Land M."/>
            <person name="Hauser L."/>
            <person name="Markowitz V."/>
            <person name="Cheng J.F."/>
            <person name="Hugenholtz P."/>
            <person name="Woyke T."/>
            <person name="Wu D."/>
            <person name="Steenblock K."/>
            <person name="Schneider S."/>
            <person name="Pukall R."/>
            <person name="Goeker M."/>
            <person name="Klenk H.P."/>
            <person name="Eisen J.A."/>
        </authorList>
    </citation>
    <scope>NUCLEOTIDE SEQUENCE [LARGE SCALE GENOMIC DNA]</scope>
    <source>
        <strain evidence="3">ATCC 49802 / DSM 20745 / S 6022</strain>
    </source>
</reference>
<dbReference type="InterPro" id="IPR036866">
    <property type="entry name" value="RibonucZ/Hydroxyglut_hydro"/>
</dbReference>
<protein>
    <submittedName>
        <fullName evidence="2">Beta-lactamase domain protein</fullName>
    </submittedName>
</protein>